<proteinExistence type="predicted"/>
<dbReference type="InterPro" id="IPR044964">
    <property type="entry name" value="RCD1/SRO1-5"/>
</dbReference>
<dbReference type="SUPFAM" id="SSF56399">
    <property type="entry name" value="ADP-ribosylation"/>
    <property type="match status" value="1"/>
</dbReference>
<dbReference type="EC" id="2.4.2.-" evidence="2"/>
<dbReference type="InterPro" id="IPR002110">
    <property type="entry name" value="Ankyrin_rpt"/>
</dbReference>
<feature type="repeat" description="ANK" evidence="1">
    <location>
        <begin position="39"/>
        <end position="71"/>
    </location>
</feature>
<dbReference type="Proteomes" id="UP000265515">
    <property type="component" value="Unassembled WGS sequence"/>
</dbReference>
<sequence length="549" mass="61028">MGVGSSSLQELARNGEDEKLSRKLQAGADVNKPGPRSQVNRRPLHVAVRAGKLSSVFVLLNHGAKVNCSDDTGETALHYAASSGNVAIARVLLNYGADHTVRNKEGCMPIHVAIANRHEKVRELLCSHALENPVEFRYYDQSCWYDFDARVSKVLAFELGEGVNFTTLVVENGPTFIIDFVQQLRINIATLYSQSIAWKAGLNGEWHYPSRPFEGVHLGAEDPRYIAQYGLTIDDAQVRHLRSSRRSSERRVVPNETDMATPVRMECVAGLGSCASSMDRPLDWRELQDIPATRPPDPECCSPVIVRFAEYPAKFELLQRGEEYFDIVLRFLRGMDKEAAKRSSSSSSPVTMTRGGFHERGMSIGSLPREVSSRYRSAKAKSRRGMSMSGLQEPAVMRPPPKKHAVVTAVHRVHLPEARQNAFEMYRADRAKARGGNANVRWGWHGAPLESLLNIILNGFSLRAKERNGKLYGHGIYLAPENHAFSSAEFAEPDEAGEKHLLFAKVIIGSMEVIPFESAQFQPSLPDFDTGVDNKQDPTRYIVTLSATL</sequence>
<reference evidence="5 6" key="1">
    <citation type="journal article" date="2018" name="Cell">
        <title>The Chara Genome: Secondary Complexity and Implications for Plant Terrestrialization.</title>
        <authorList>
            <person name="Nishiyama T."/>
            <person name="Sakayama H."/>
            <person name="Vries J.D."/>
            <person name="Buschmann H."/>
            <person name="Saint-Marcoux D."/>
            <person name="Ullrich K.K."/>
            <person name="Haas F.B."/>
            <person name="Vanderstraeten L."/>
            <person name="Becker D."/>
            <person name="Lang D."/>
            <person name="Vosolsobe S."/>
            <person name="Rombauts S."/>
            <person name="Wilhelmsson P.K.I."/>
            <person name="Janitza P."/>
            <person name="Kern R."/>
            <person name="Heyl A."/>
            <person name="Rumpler F."/>
            <person name="Villalobos L.I.A.C."/>
            <person name="Clay J.M."/>
            <person name="Skokan R."/>
            <person name="Toyoda A."/>
            <person name="Suzuki Y."/>
            <person name="Kagoshima H."/>
            <person name="Schijlen E."/>
            <person name="Tajeshwar N."/>
            <person name="Catarino B."/>
            <person name="Hetherington A.J."/>
            <person name="Saltykova A."/>
            <person name="Bonnot C."/>
            <person name="Breuninger H."/>
            <person name="Symeonidi A."/>
            <person name="Radhakrishnan G.V."/>
            <person name="Van Nieuwerburgh F."/>
            <person name="Deforce D."/>
            <person name="Chang C."/>
            <person name="Karol K.G."/>
            <person name="Hedrich R."/>
            <person name="Ulvskov P."/>
            <person name="Glockner G."/>
            <person name="Delwiche C.F."/>
            <person name="Petrasek J."/>
            <person name="Van de Peer Y."/>
            <person name="Friml J."/>
            <person name="Beilby M."/>
            <person name="Dolan L."/>
            <person name="Kohara Y."/>
            <person name="Sugano S."/>
            <person name="Fujiyama A."/>
            <person name="Delaux P.-M."/>
            <person name="Quint M."/>
            <person name="TheiBen G."/>
            <person name="Hagemann M."/>
            <person name="Harholt J."/>
            <person name="Dunand C."/>
            <person name="Zachgo S."/>
            <person name="Langdale J."/>
            <person name="Maumus F."/>
            <person name="Straeten D.V.D."/>
            <person name="Gould S.B."/>
            <person name="Rensing S.A."/>
        </authorList>
    </citation>
    <scope>NUCLEOTIDE SEQUENCE [LARGE SCALE GENOMIC DNA]</scope>
    <source>
        <strain evidence="5 6">S276</strain>
    </source>
</reference>
<evidence type="ECO:0000256" key="2">
    <source>
        <dbReference type="RuleBase" id="RU362114"/>
    </source>
</evidence>
<dbReference type="Pfam" id="PF00644">
    <property type="entry name" value="PARP"/>
    <property type="match status" value="1"/>
</dbReference>
<feature type="region of interest" description="Disordered" evidence="3">
    <location>
        <begin position="1"/>
        <end position="41"/>
    </location>
</feature>
<dbReference type="Gene3D" id="1.25.40.20">
    <property type="entry name" value="Ankyrin repeat-containing domain"/>
    <property type="match status" value="1"/>
</dbReference>
<evidence type="ECO:0000313" key="5">
    <source>
        <dbReference type="EMBL" id="GBG73640.1"/>
    </source>
</evidence>
<dbReference type="GO" id="GO:0003950">
    <property type="term" value="F:NAD+ poly-ADP-ribosyltransferase activity"/>
    <property type="evidence" value="ECO:0007669"/>
    <property type="project" value="UniProtKB-UniRule"/>
</dbReference>
<keyword evidence="2" id="KW-0328">Glycosyltransferase</keyword>
<evidence type="ECO:0000256" key="3">
    <source>
        <dbReference type="SAM" id="MobiDB-lite"/>
    </source>
</evidence>
<dbReference type="SUPFAM" id="SSF48403">
    <property type="entry name" value="Ankyrin repeat"/>
    <property type="match status" value="1"/>
</dbReference>
<dbReference type="Gramene" id="GBG73640">
    <property type="protein sequence ID" value="GBG73640"/>
    <property type="gene ID" value="CBR_g16983"/>
</dbReference>
<protein>
    <recommendedName>
        <fullName evidence="2">Poly [ADP-ribose] polymerase</fullName>
        <shortName evidence="2">PARP</shortName>
        <ecNumber evidence="2">2.4.2.-</ecNumber>
    </recommendedName>
</protein>
<organism evidence="5 6">
    <name type="scientific">Chara braunii</name>
    <name type="common">Braun's stonewort</name>
    <dbReference type="NCBI Taxonomy" id="69332"/>
    <lineage>
        <taxon>Eukaryota</taxon>
        <taxon>Viridiplantae</taxon>
        <taxon>Streptophyta</taxon>
        <taxon>Charophyceae</taxon>
        <taxon>Charales</taxon>
        <taxon>Characeae</taxon>
        <taxon>Chara</taxon>
    </lineage>
</organism>
<name>A0A388KUA0_CHABU</name>
<keyword evidence="2" id="KW-0808">Transferase</keyword>
<dbReference type="PROSITE" id="PS50088">
    <property type="entry name" value="ANK_REPEAT"/>
    <property type="match status" value="2"/>
</dbReference>
<dbReference type="InterPro" id="IPR012317">
    <property type="entry name" value="Poly(ADP-ribose)pol_cat_dom"/>
</dbReference>
<gene>
    <name evidence="5" type="ORF">CBR_g16983</name>
</gene>
<dbReference type="PANTHER" id="PTHR32263">
    <property type="entry name" value="INACTIVE POLY [ADP-RIBOSE] POLYMERASE SRO4-RELATED"/>
    <property type="match status" value="1"/>
</dbReference>
<evidence type="ECO:0000256" key="1">
    <source>
        <dbReference type="PROSITE-ProRule" id="PRU00023"/>
    </source>
</evidence>
<comment type="caution">
    <text evidence="5">The sequence shown here is derived from an EMBL/GenBank/DDBJ whole genome shotgun (WGS) entry which is preliminary data.</text>
</comment>
<dbReference type="PROSITE" id="PS51059">
    <property type="entry name" value="PARP_CATALYTIC"/>
    <property type="match status" value="1"/>
</dbReference>
<dbReference type="Pfam" id="PF12796">
    <property type="entry name" value="Ank_2"/>
    <property type="match status" value="1"/>
</dbReference>
<dbReference type="PROSITE" id="PS50297">
    <property type="entry name" value="ANK_REP_REGION"/>
    <property type="match status" value="2"/>
</dbReference>
<dbReference type="PANTHER" id="PTHR32263:SF12">
    <property type="entry name" value="INACTIVE POLY [ADP-RIBOSE] POLYMERASE SRO4-RELATED"/>
    <property type="match status" value="1"/>
</dbReference>
<feature type="region of interest" description="Disordered" evidence="3">
    <location>
        <begin position="379"/>
        <end position="400"/>
    </location>
</feature>
<dbReference type="Gene3D" id="3.90.228.10">
    <property type="match status" value="1"/>
</dbReference>
<feature type="domain" description="PARP catalytic" evidence="4">
    <location>
        <begin position="351"/>
        <end position="549"/>
    </location>
</feature>
<accession>A0A388KUA0</accession>
<dbReference type="AlphaFoldDB" id="A0A388KUA0"/>
<feature type="region of interest" description="Disordered" evidence="3">
    <location>
        <begin position="340"/>
        <end position="363"/>
    </location>
</feature>
<dbReference type="EMBL" id="BFEA01000187">
    <property type="protein sequence ID" value="GBG73640.1"/>
    <property type="molecule type" value="Genomic_DNA"/>
</dbReference>
<dbReference type="STRING" id="69332.A0A388KUA0"/>
<keyword evidence="2" id="KW-0520">NAD</keyword>
<dbReference type="InterPro" id="IPR036770">
    <property type="entry name" value="Ankyrin_rpt-contain_sf"/>
</dbReference>
<evidence type="ECO:0000259" key="4">
    <source>
        <dbReference type="PROSITE" id="PS51059"/>
    </source>
</evidence>
<evidence type="ECO:0000313" key="6">
    <source>
        <dbReference type="Proteomes" id="UP000265515"/>
    </source>
</evidence>
<dbReference type="SMART" id="SM00248">
    <property type="entry name" value="ANK"/>
    <property type="match status" value="4"/>
</dbReference>
<dbReference type="OrthoDB" id="6133115at2759"/>
<feature type="repeat" description="ANK" evidence="1">
    <location>
        <begin position="72"/>
        <end position="104"/>
    </location>
</feature>
<keyword evidence="6" id="KW-1185">Reference proteome</keyword>
<keyword evidence="1" id="KW-0040">ANK repeat</keyword>